<dbReference type="PANTHER" id="PTHR34068">
    <property type="entry name" value="UPF0145 PROTEIN YBJQ"/>
    <property type="match status" value="1"/>
</dbReference>
<gene>
    <name evidence="2" type="ORF">GCM10010919_22360</name>
</gene>
<dbReference type="Proteomes" id="UP000659697">
    <property type="component" value="Unassembled WGS sequence"/>
</dbReference>
<name>A0ABQ3L3G5_9ALTE</name>
<reference evidence="3" key="1">
    <citation type="journal article" date="2019" name="Int. J. Syst. Evol. Microbiol.">
        <title>The Global Catalogue of Microorganisms (GCM) 10K type strain sequencing project: providing services to taxonomists for standard genome sequencing and annotation.</title>
        <authorList>
            <consortium name="The Broad Institute Genomics Platform"/>
            <consortium name="The Broad Institute Genome Sequencing Center for Infectious Disease"/>
            <person name="Wu L."/>
            <person name="Ma J."/>
        </authorList>
    </citation>
    <scope>NUCLEOTIDE SEQUENCE [LARGE SCALE GENOMIC DNA]</scope>
    <source>
        <strain evidence="3">CGMCC 1.7003</strain>
    </source>
</reference>
<dbReference type="Pfam" id="PF01906">
    <property type="entry name" value="YbjQ_1"/>
    <property type="match status" value="1"/>
</dbReference>
<organism evidence="2 3">
    <name type="scientific">Alishewanella longhuensis</name>
    <dbReference type="NCBI Taxonomy" id="1091037"/>
    <lineage>
        <taxon>Bacteria</taxon>
        <taxon>Pseudomonadati</taxon>
        <taxon>Pseudomonadota</taxon>
        <taxon>Gammaproteobacteria</taxon>
        <taxon>Alteromonadales</taxon>
        <taxon>Alteromonadaceae</taxon>
        <taxon>Alishewanella</taxon>
    </lineage>
</organism>
<dbReference type="InterPro" id="IPR035439">
    <property type="entry name" value="UPF0145_dom_sf"/>
</dbReference>
<keyword evidence="3" id="KW-1185">Reference proteome</keyword>
<dbReference type="PANTHER" id="PTHR34068:SF2">
    <property type="entry name" value="UPF0145 PROTEIN SCO3412"/>
    <property type="match status" value="1"/>
</dbReference>
<evidence type="ECO:0000256" key="1">
    <source>
        <dbReference type="ARBA" id="ARBA00010751"/>
    </source>
</evidence>
<evidence type="ECO:0008006" key="4">
    <source>
        <dbReference type="Google" id="ProtNLM"/>
    </source>
</evidence>
<protein>
    <recommendedName>
        <fullName evidence="4">YbjQ family protein</fullName>
    </recommendedName>
</protein>
<comment type="similarity">
    <text evidence="1">Belongs to the UPF0145 family.</text>
</comment>
<dbReference type="InterPro" id="IPR002765">
    <property type="entry name" value="UPF0145_YbjQ-like"/>
</dbReference>
<evidence type="ECO:0000313" key="2">
    <source>
        <dbReference type="EMBL" id="GHG71246.1"/>
    </source>
</evidence>
<dbReference type="Gene3D" id="3.30.110.70">
    <property type="entry name" value="Hypothetical protein apc22750. Chain B"/>
    <property type="match status" value="1"/>
</dbReference>
<sequence length="163" mass="17989">MIPFIGFLTLLLLGYVFGRWAEQRHFHSIAAREQQWVSLPNSNNRELLIPMQQIDKAELVCGSVVISIDYFKRLLAMLRSIVGGPVASYETLLDRARREALLRMKEQCTGAVQIINIRVETSSIHNAAGNGIGSVELLAYGTAIYGKAVDEVQQLSALTSAAN</sequence>
<dbReference type="RefSeq" id="WP_189433098.1">
    <property type="nucleotide sequence ID" value="NZ_BNAO01000005.1"/>
</dbReference>
<dbReference type="EMBL" id="BNAO01000005">
    <property type="protein sequence ID" value="GHG71246.1"/>
    <property type="molecule type" value="Genomic_DNA"/>
</dbReference>
<evidence type="ECO:0000313" key="3">
    <source>
        <dbReference type="Proteomes" id="UP000659697"/>
    </source>
</evidence>
<accession>A0ABQ3L3G5</accession>
<dbReference type="SUPFAM" id="SSF117782">
    <property type="entry name" value="YbjQ-like"/>
    <property type="match status" value="1"/>
</dbReference>
<proteinExistence type="inferred from homology"/>
<comment type="caution">
    <text evidence="2">The sequence shown here is derived from an EMBL/GenBank/DDBJ whole genome shotgun (WGS) entry which is preliminary data.</text>
</comment>